<sequence>MSWDSYHIFIHETNLHDVFLVEFFSKFIRKAEDNNLLDKYFYIRYWQGGPHIRFRFKKSGESDKYVIQELNKIFNEFNLEYDNPLVLKPEDYYRNHKFDGQPVKKEDLYWYDNRTIVNIPYKPEIDRYGGENVIGLSEDLFHISSKLSLLILEKIENNPNKKIIAALDLFSVAIQILEDKAKFNEIYSSFWAGHRNEKIDYPKLTHKLVDVYSSRYHYIKDNLNHIQYNEWYVNLKNILDDIVKNQTSYKVREQARISILASHIHMMNNRLGVYPHYESMIADVINQVIKKG</sequence>
<protein>
    <submittedName>
        <fullName evidence="2">Thiopeptide-type bacteriocin biosynthesis domain-containing protein</fullName>
    </submittedName>
</protein>
<feature type="domain" description="Thiopeptide-type bacteriocin biosynthesis" evidence="1">
    <location>
        <begin position="3"/>
        <end position="287"/>
    </location>
</feature>
<dbReference type="Proteomes" id="UP000183967">
    <property type="component" value="Unassembled WGS sequence"/>
</dbReference>
<dbReference type="InterPro" id="IPR023809">
    <property type="entry name" value="Thiopep_bacteriocin_synth_dom"/>
</dbReference>
<keyword evidence="3" id="KW-1185">Reference proteome</keyword>
<dbReference type="Pfam" id="PF14028">
    <property type="entry name" value="Lant_dehydr_C"/>
    <property type="match status" value="1"/>
</dbReference>
<name>A0A1M5UR24_9FIRM</name>
<dbReference type="NCBIfam" id="TIGR03891">
    <property type="entry name" value="thiopep_ocin"/>
    <property type="match status" value="1"/>
</dbReference>
<evidence type="ECO:0000313" key="2">
    <source>
        <dbReference type="EMBL" id="SHH65364.1"/>
    </source>
</evidence>
<dbReference type="OrthoDB" id="1273722at2"/>
<reference evidence="3" key="1">
    <citation type="submission" date="2016-11" db="EMBL/GenBank/DDBJ databases">
        <authorList>
            <person name="Varghese N."/>
            <person name="Submissions S."/>
        </authorList>
    </citation>
    <scope>NUCLEOTIDE SEQUENCE [LARGE SCALE GENOMIC DNA]</scope>
    <source>
        <strain evidence="3">DSM 13643</strain>
    </source>
</reference>
<evidence type="ECO:0000259" key="1">
    <source>
        <dbReference type="Pfam" id="PF14028"/>
    </source>
</evidence>
<accession>A0A1M5UR24</accession>
<gene>
    <name evidence="2" type="ORF">SAMN02745135_01543</name>
</gene>
<organism evidence="2 3">
    <name type="scientific">Caloranaerobacter azorensis DSM 13643</name>
    <dbReference type="NCBI Taxonomy" id="1121264"/>
    <lineage>
        <taxon>Bacteria</taxon>
        <taxon>Bacillati</taxon>
        <taxon>Bacillota</taxon>
        <taxon>Tissierellia</taxon>
        <taxon>Tissierellales</taxon>
        <taxon>Thermohalobacteraceae</taxon>
        <taxon>Caloranaerobacter</taxon>
    </lineage>
</organism>
<evidence type="ECO:0000313" key="3">
    <source>
        <dbReference type="Proteomes" id="UP000183967"/>
    </source>
</evidence>
<proteinExistence type="predicted"/>
<dbReference type="RefSeq" id="WP_073196714.1">
    <property type="nucleotide sequence ID" value="NZ_FQXO01000039.1"/>
</dbReference>
<dbReference type="EMBL" id="FQXO01000039">
    <property type="protein sequence ID" value="SHH65364.1"/>
    <property type="molecule type" value="Genomic_DNA"/>
</dbReference>
<dbReference type="AlphaFoldDB" id="A0A1M5UR24"/>